<name>A0ABV5QXY4_9ACTN</name>
<proteinExistence type="predicted"/>
<comment type="caution">
    <text evidence="1">The sequence shown here is derived from an EMBL/GenBank/DDBJ whole genome shotgun (WGS) entry which is preliminary data.</text>
</comment>
<keyword evidence="2" id="KW-1185">Reference proteome</keyword>
<protein>
    <submittedName>
        <fullName evidence="1">Uncharacterized protein</fullName>
    </submittedName>
</protein>
<dbReference type="EMBL" id="JBHMCT010000020">
    <property type="protein sequence ID" value="MFB9558352.1"/>
    <property type="molecule type" value="Genomic_DNA"/>
</dbReference>
<dbReference type="Proteomes" id="UP001589716">
    <property type="component" value="Unassembled WGS sequence"/>
</dbReference>
<evidence type="ECO:0000313" key="2">
    <source>
        <dbReference type="Proteomes" id="UP001589716"/>
    </source>
</evidence>
<dbReference type="RefSeq" id="WP_345483624.1">
    <property type="nucleotide sequence ID" value="NZ_BAAAWU010000001.1"/>
</dbReference>
<accession>A0ABV5QXY4</accession>
<organism evidence="1 2">
    <name type="scientific">Streptomyces roseoviridis</name>
    <dbReference type="NCBI Taxonomy" id="67361"/>
    <lineage>
        <taxon>Bacteria</taxon>
        <taxon>Bacillati</taxon>
        <taxon>Actinomycetota</taxon>
        <taxon>Actinomycetes</taxon>
        <taxon>Kitasatosporales</taxon>
        <taxon>Streptomycetaceae</taxon>
        <taxon>Streptomyces</taxon>
    </lineage>
</organism>
<gene>
    <name evidence="1" type="ORF">ACFFTP_29720</name>
</gene>
<reference evidence="1 2" key="1">
    <citation type="submission" date="2024-09" db="EMBL/GenBank/DDBJ databases">
        <authorList>
            <person name="Sun Q."/>
            <person name="Mori K."/>
        </authorList>
    </citation>
    <scope>NUCLEOTIDE SEQUENCE [LARGE SCALE GENOMIC DNA]</scope>
    <source>
        <strain evidence="1 2">JCM 4414</strain>
    </source>
</reference>
<sequence>MITVGGEVDADTEGGLLAVTGLQPPPVRLLHLTETYELFAVDTATVAGSRDALTA</sequence>
<evidence type="ECO:0000313" key="1">
    <source>
        <dbReference type="EMBL" id="MFB9558352.1"/>
    </source>
</evidence>